<gene>
    <name evidence="1" type="ORF">KSF_111070</name>
</gene>
<dbReference type="AlphaFoldDB" id="A0A8J3IZY3"/>
<dbReference type="Pfam" id="PF13416">
    <property type="entry name" value="SBP_bac_8"/>
    <property type="match status" value="1"/>
</dbReference>
<reference evidence="1" key="1">
    <citation type="submission" date="2020-10" db="EMBL/GenBank/DDBJ databases">
        <title>Taxonomic study of unclassified bacteria belonging to the class Ktedonobacteria.</title>
        <authorList>
            <person name="Yabe S."/>
            <person name="Wang C.M."/>
            <person name="Zheng Y."/>
            <person name="Sakai Y."/>
            <person name="Cavaletti L."/>
            <person name="Monciardini P."/>
            <person name="Donadio S."/>
        </authorList>
    </citation>
    <scope>NUCLEOTIDE SEQUENCE</scope>
    <source>
        <strain evidence="1">ID150040</strain>
    </source>
</reference>
<dbReference type="RefSeq" id="WP_220211631.1">
    <property type="nucleotide sequence ID" value="NZ_BNJK01000004.1"/>
</dbReference>
<dbReference type="PANTHER" id="PTHR43649:SF14">
    <property type="entry name" value="BLR3389 PROTEIN"/>
    <property type="match status" value="1"/>
</dbReference>
<dbReference type="PANTHER" id="PTHR43649">
    <property type="entry name" value="ARABINOSE-BINDING PROTEIN-RELATED"/>
    <property type="match status" value="1"/>
</dbReference>
<name>A0A8J3IZY3_9CHLR</name>
<proteinExistence type="predicted"/>
<evidence type="ECO:0000313" key="1">
    <source>
        <dbReference type="EMBL" id="GHP01060.1"/>
    </source>
</evidence>
<dbReference type="InterPro" id="IPR050490">
    <property type="entry name" value="Bact_solute-bd_prot1"/>
</dbReference>
<accession>A0A8J3IZY3</accession>
<dbReference type="EMBL" id="BNJK01000004">
    <property type="protein sequence ID" value="GHP01060.1"/>
    <property type="molecule type" value="Genomic_DNA"/>
</dbReference>
<evidence type="ECO:0000313" key="2">
    <source>
        <dbReference type="Proteomes" id="UP000597444"/>
    </source>
</evidence>
<dbReference type="SUPFAM" id="SSF53850">
    <property type="entry name" value="Periplasmic binding protein-like II"/>
    <property type="match status" value="1"/>
</dbReference>
<organism evidence="1 2">
    <name type="scientific">Reticulibacter mediterranei</name>
    <dbReference type="NCBI Taxonomy" id="2778369"/>
    <lineage>
        <taxon>Bacteria</taxon>
        <taxon>Bacillati</taxon>
        <taxon>Chloroflexota</taxon>
        <taxon>Ktedonobacteria</taxon>
        <taxon>Ktedonobacterales</taxon>
        <taxon>Reticulibacteraceae</taxon>
        <taxon>Reticulibacter</taxon>
    </lineage>
</organism>
<keyword evidence="2" id="KW-1185">Reference proteome</keyword>
<dbReference type="Gene3D" id="3.40.190.10">
    <property type="entry name" value="Periplasmic binding protein-like II"/>
    <property type="match status" value="1"/>
</dbReference>
<dbReference type="InterPro" id="IPR006059">
    <property type="entry name" value="SBP"/>
</dbReference>
<sequence>MVSEQRGSLTEWIAAVRSGRMSRRSFLEHAVTAGASSSVALTLLAACGGPTPSGPAASITYWNLFGGGDGVRMIQMENDFAKATPSIDVQSVTLAWGDPYYTKLAMAASGGRPPEVAISHITRMSTYAAQGLLEPYDLAELARVGITEDKFLPAVWQKGHYNGKLYAIPLDTHPFVAYYNTDICKKAGLLDDSGNLKPIQGTEALMNALKSAQQAAGPGGYGVVFEVEGVTLWRIFYSLYSQLEGQVFSPDGKELVLDDAKAEQVLTFMADLTSTSKVAPPNIDYGGAVALFGSGKSGFHWNGEWEVTTFITQKTPFSMAPYPQVYNTYAVQGDLHSFVMPRQLAPDPAHRAAALQFISFMLQDSFTWAQGGHVPAYLPVTDSEQYKNLKPQSNYASVAPHVVIDPTDWFSGSGSEMENKTQTIFAPVMGGQVTPAQGIKQWKATIQKLLNTRLPF</sequence>
<protein>
    <submittedName>
        <fullName evidence="1">ABC transporter substrate-binding protein</fullName>
    </submittedName>
</protein>
<dbReference type="Proteomes" id="UP000597444">
    <property type="component" value="Unassembled WGS sequence"/>
</dbReference>
<comment type="caution">
    <text evidence="1">The sequence shown here is derived from an EMBL/GenBank/DDBJ whole genome shotgun (WGS) entry which is preliminary data.</text>
</comment>